<dbReference type="InterPro" id="IPR041362">
    <property type="entry name" value="TIG2_plexin"/>
</dbReference>
<dbReference type="Proteomes" id="UP000276834">
    <property type="component" value="Unassembled WGS sequence"/>
</dbReference>
<dbReference type="PANTHER" id="PTHR22625:SF34">
    <property type="entry name" value="PLEXIN-A4"/>
    <property type="match status" value="1"/>
</dbReference>
<feature type="domain" description="Plexin TIG" evidence="2">
    <location>
        <begin position="294"/>
        <end position="351"/>
    </location>
</feature>
<dbReference type="Pfam" id="PF18020">
    <property type="entry name" value="TIG_2"/>
    <property type="match status" value="1"/>
</dbReference>
<reference evidence="3 4" key="1">
    <citation type="journal article" date="2018" name="Proc. R. Soc. B">
        <title>A non-coding region near Follistatin controls head colour polymorphism in the Gouldian finch.</title>
        <authorList>
            <person name="Toomey M.B."/>
            <person name="Marques C.I."/>
            <person name="Andrade P."/>
            <person name="Araujo P.M."/>
            <person name="Sabatino S."/>
            <person name="Gazda M.A."/>
            <person name="Afonso S."/>
            <person name="Lopes R.J."/>
            <person name="Corbo J.C."/>
            <person name="Carneiro M."/>
        </authorList>
    </citation>
    <scope>NUCLEOTIDE SEQUENCE [LARGE SCALE GENOMIC DNA]</scope>
    <source>
        <strain evidence="3">Red01</strain>
        <tissue evidence="3">Muscle</tissue>
    </source>
</reference>
<dbReference type="AlphaFoldDB" id="A0A3L8SH65"/>
<dbReference type="Pfam" id="PF17960">
    <property type="entry name" value="TIG_plexin"/>
    <property type="match status" value="1"/>
</dbReference>
<keyword evidence="4" id="KW-1185">Reference proteome</keyword>
<accession>A0A3L8SH65</accession>
<name>A0A3L8SH65_CHLGU</name>
<dbReference type="EMBL" id="QUSF01000020">
    <property type="protein sequence ID" value="RLW01990.1"/>
    <property type="molecule type" value="Genomic_DNA"/>
</dbReference>
<organism evidence="3 4">
    <name type="scientific">Chloebia gouldiae</name>
    <name type="common">Gouldian finch</name>
    <name type="synonym">Erythrura gouldiae</name>
    <dbReference type="NCBI Taxonomy" id="44316"/>
    <lineage>
        <taxon>Eukaryota</taxon>
        <taxon>Metazoa</taxon>
        <taxon>Chordata</taxon>
        <taxon>Craniata</taxon>
        <taxon>Vertebrata</taxon>
        <taxon>Euteleostomi</taxon>
        <taxon>Archelosauria</taxon>
        <taxon>Archosauria</taxon>
        <taxon>Dinosauria</taxon>
        <taxon>Saurischia</taxon>
        <taxon>Theropoda</taxon>
        <taxon>Coelurosauria</taxon>
        <taxon>Aves</taxon>
        <taxon>Neognathae</taxon>
        <taxon>Neoaves</taxon>
        <taxon>Telluraves</taxon>
        <taxon>Australaves</taxon>
        <taxon>Passeriformes</taxon>
        <taxon>Passeroidea</taxon>
        <taxon>Passeridae</taxon>
        <taxon>Chloebia</taxon>
    </lineage>
</organism>
<evidence type="ECO:0000313" key="4">
    <source>
        <dbReference type="Proteomes" id="UP000276834"/>
    </source>
</evidence>
<comment type="caution">
    <text evidence="3">The sequence shown here is derived from an EMBL/GenBank/DDBJ whole genome shotgun (WGS) entry which is preliminary data.</text>
</comment>
<evidence type="ECO:0000259" key="1">
    <source>
        <dbReference type="Pfam" id="PF17960"/>
    </source>
</evidence>
<feature type="domain" description="Plexin TIG" evidence="1">
    <location>
        <begin position="103"/>
        <end position="181"/>
    </location>
</feature>
<evidence type="ECO:0000259" key="2">
    <source>
        <dbReference type="Pfam" id="PF18020"/>
    </source>
</evidence>
<dbReference type="GO" id="GO:0002116">
    <property type="term" value="C:semaphorin receptor complex"/>
    <property type="evidence" value="ECO:0007669"/>
    <property type="project" value="TreeGrafter"/>
</dbReference>
<dbReference type="GO" id="GO:0017154">
    <property type="term" value="F:semaphorin receptor activity"/>
    <property type="evidence" value="ECO:0007669"/>
    <property type="project" value="InterPro"/>
</dbReference>
<dbReference type="PANTHER" id="PTHR22625">
    <property type="entry name" value="PLEXIN"/>
    <property type="match status" value="1"/>
</dbReference>
<dbReference type="InterPro" id="IPR013783">
    <property type="entry name" value="Ig-like_fold"/>
</dbReference>
<dbReference type="FunFam" id="2.60.40.10:FF:000071">
    <property type="entry name" value="Plexin A2"/>
    <property type="match status" value="1"/>
</dbReference>
<evidence type="ECO:0000313" key="3">
    <source>
        <dbReference type="EMBL" id="RLW01990.1"/>
    </source>
</evidence>
<proteinExistence type="predicted"/>
<dbReference type="GO" id="GO:0005886">
    <property type="term" value="C:plasma membrane"/>
    <property type="evidence" value="ECO:0007669"/>
    <property type="project" value="TreeGrafter"/>
</dbReference>
<dbReference type="InterPro" id="IPR031148">
    <property type="entry name" value="Plexin"/>
</dbReference>
<protein>
    <submittedName>
        <fullName evidence="3">Uncharacterized protein</fullName>
    </submittedName>
</protein>
<dbReference type="OrthoDB" id="125363at2759"/>
<dbReference type="Gene3D" id="2.60.40.10">
    <property type="entry name" value="Immunoglobulins"/>
    <property type="match status" value="2"/>
</dbReference>
<dbReference type="GO" id="GO:0030334">
    <property type="term" value="P:regulation of cell migration"/>
    <property type="evidence" value="ECO:0007669"/>
    <property type="project" value="TreeGrafter"/>
</dbReference>
<sequence length="371" mass="40678">MRDSEHSLPAPPSQHWDTAVQVSLHSHPPPVPASASRALPSSLVPLPSRCFLLKEDALSSKRLFVRPLQCNSLLLAQLCCLAESSLFSLFLPLLLSLLRLCLQLVLETYNVPELSAGVNCTFEDLSEMDGLVVGSQIQCISPAAKEVPQIITENGDHHIVQLQLKSKETGMTFASTSFVFYNCSVHNSCRRKSQHPPAPKIHPSEMGGCTGEGTEGGDLLGHRHQLHSLLWGLAKEKRSQDVEAADKRLSRIWEAVQEFKRNQLGSPGALGLQQNRVVTPCDSAEDCPQLLQAEKILVPVEVIKPITLKAKNLPQPQSGQRGYECILNIQGSEQRVPALRFNSSSVQCQNTSREAFCLVGWKLLMEVGSGT</sequence>
<dbReference type="InterPro" id="IPR041019">
    <property type="entry name" value="TIG1_plexin"/>
</dbReference>
<gene>
    <name evidence="3" type="ORF">DV515_00007618</name>
</gene>